<sequence>MNRVQETLMKFAGQASYILHDYFELTSAYFNKDSEISDNHRYILKQLPISCQLTSESSLILVGNVRMWDNEMLLRSIMEGTVKFIYLSLGSNEERERKLTEFWEVLPTISEIKRTKRAKELINGLPKPLTNDMGFIKEVILDNETIEELERKFPRKLRKEIEHKWSYSEIVKELSKHPLYSNLQGLFHGYGIGSQLIHQDADAINLLIDHNSRATERREAKELAHGCRQISDIITFAAMRYFAYSKLHNENIEKLFLESFDKLNYEMESYHKLFREVEDKHRSL</sequence>
<dbReference type="Pfam" id="PF18928">
    <property type="entry name" value="DUF5677"/>
    <property type="match status" value="1"/>
</dbReference>
<proteinExistence type="predicted"/>
<name>A0A198A710_9BACL</name>
<reference evidence="1 2" key="1">
    <citation type="submission" date="2016-05" db="EMBL/GenBank/DDBJ databases">
        <title>Paenibacillus sp. 1ZS3-15 nov., isolated from the rhizosphere soil.</title>
        <authorList>
            <person name="Zhang X.X."/>
            <person name="Zhang J."/>
        </authorList>
    </citation>
    <scope>NUCLEOTIDE SEQUENCE [LARGE SCALE GENOMIC DNA]</scope>
    <source>
        <strain evidence="1 2">1ZS3-15</strain>
    </source>
</reference>
<evidence type="ECO:0000313" key="1">
    <source>
        <dbReference type="EMBL" id="OAS16763.1"/>
    </source>
</evidence>
<dbReference type="AlphaFoldDB" id="A0A198A710"/>
<gene>
    <name evidence="1" type="ORF">A8708_07810</name>
</gene>
<protein>
    <submittedName>
        <fullName evidence="1">Uncharacterized protein</fullName>
    </submittedName>
</protein>
<comment type="caution">
    <text evidence="1">The sequence shown here is derived from an EMBL/GenBank/DDBJ whole genome shotgun (WGS) entry which is preliminary data.</text>
</comment>
<dbReference type="OrthoDB" id="2084217at2"/>
<dbReference type="EMBL" id="LYPB01000074">
    <property type="protein sequence ID" value="OAS16763.1"/>
    <property type="molecule type" value="Genomic_DNA"/>
</dbReference>
<dbReference type="InterPro" id="IPR043733">
    <property type="entry name" value="DUF5677"/>
</dbReference>
<dbReference type="Proteomes" id="UP000078454">
    <property type="component" value="Unassembled WGS sequence"/>
</dbReference>
<organism evidence="1 2">
    <name type="scientific">Paenibacillus oryzisoli</name>
    <dbReference type="NCBI Taxonomy" id="1850517"/>
    <lineage>
        <taxon>Bacteria</taxon>
        <taxon>Bacillati</taxon>
        <taxon>Bacillota</taxon>
        <taxon>Bacilli</taxon>
        <taxon>Bacillales</taxon>
        <taxon>Paenibacillaceae</taxon>
        <taxon>Paenibacillus</taxon>
    </lineage>
</organism>
<evidence type="ECO:0000313" key="2">
    <source>
        <dbReference type="Proteomes" id="UP000078454"/>
    </source>
</evidence>
<accession>A0A198A710</accession>
<dbReference type="RefSeq" id="WP_068666951.1">
    <property type="nucleotide sequence ID" value="NZ_LYPB01000074.1"/>
</dbReference>
<keyword evidence="2" id="KW-1185">Reference proteome</keyword>